<gene>
    <name evidence="1" type="ORF">FFLO_01623</name>
</gene>
<dbReference type="AlphaFoldDB" id="A0A8K0JQQ8"/>
<dbReference type="EMBL" id="JABELV010000023">
    <property type="protein sequence ID" value="KAG7562933.1"/>
    <property type="molecule type" value="Genomic_DNA"/>
</dbReference>
<sequence length="246" mass="27487">MVSLLEYMYEQTKLRAKIAACIYRCIQYRPHHRPRALESIYPPYQPSMGSFIIFLVSCLVLYTQAVVGQGSDDPVPKPIVELVPNKTLITGQSLTFRWTTDITSSSDQNFTVWASADYNHSADAGNDTLQNHWYLASNTTERQHTWYCNLSASTTITFIVFAESTRLDTRGDLTTRKYFKDPESYVRYQLDNGSTSHNFTVTAPANETAGQAGSPANDADLSIRSAYSLGILTLVALVVALSILEF</sequence>
<reference evidence="1" key="1">
    <citation type="submission" date="2020-04" db="EMBL/GenBank/DDBJ databases">
        <title>Analysis of mating type loci in Filobasidium floriforme.</title>
        <authorList>
            <person name="Nowrousian M."/>
        </authorList>
    </citation>
    <scope>NUCLEOTIDE SEQUENCE</scope>
    <source>
        <strain evidence="1">CBS 6242</strain>
    </source>
</reference>
<proteinExistence type="predicted"/>
<keyword evidence="2" id="KW-1185">Reference proteome</keyword>
<evidence type="ECO:0000313" key="1">
    <source>
        <dbReference type="EMBL" id="KAG7562933.1"/>
    </source>
</evidence>
<accession>A0A8K0JQQ8</accession>
<name>A0A8K0JQQ8_9TREE</name>
<evidence type="ECO:0000313" key="2">
    <source>
        <dbReference type="Proteomes" id="UP000812966"/>
    </source>
</evidence>
<organism evidence="1 2">
    <name type="scientific">Filobasidium floriforme</name>
    <dbReference type="NCBI Taxonomy" id="5210"/>
    <lineage>
        <taxon>Eukaryota</taxon>
        <taxon>Fungi</taxon>
        <taxon>Dikarya</taxon>
        <taxon>Basidiomycota</taxon>
        <taxon>Agaricomycotina</taxon>
        <taxon>Tremellomycetes</taxon>
        <taxon>Filobasidiales</taxon>
        <taxon>Filobasidiaceae</taxon>
        <taxon>Filobasidium</taxon>
    </lineage>
</organism>
<comment type="caution">
    <text evidence="1">The sequence shown here is derived from an EMBL/GenBank/DDBJ whole genome shotgun (WGS) entry which is preliminary data.</text>
</comment>
<dbReference type="Proteomes" id="UP000812966">
    <property type="component" value="Unassembled WGS sequence"/>
</dbReference>
<protein>
    <submittedName>
        <fullName evidence="1">Uncharacterized protein</fullName>
    </submittedName>
</protein>